<gene>
    <name evidence="2" type="ORF">BELL_0007g00200</name>
</gene>
<feature type="compositionally biased region" description="Basic residues" evidence="1">
    <location>
        <begin position="189"/>
        <end position="199"/>
    </location>
</feature>
<feature type="region of interest" description="Disordered" evidence="1">
    <location>
        <begin position="177"/>
        <end position="199"/>
    </location>
</feature>
<comment type="caution">
    <text evidence="2">The sequence shown here is derived from an EMBL/GenBank/DDBJ whole genome shotgun (WGS) entry which is preliminary data.</text>
</comment>
<name>A0A4Z1K2V1_9HELO</name>
<reference evidence="2 3" key="1">
    <citation type="submission" date="2017-12" db="EMBL/GenBank/DDBJ databases">
        <title>Comparative genomics of Botrytis spp.</title>
        <authorList>
            <person name="Valero-Jimenez C.A."/>
            <person name="Tapia P."/>
            <person name="Veloso J."/>
            <person name="Silva-Moreno E."/>
            <person name="Staats M."/>
            <person name="Valdes J.H."/>
            <person name="Van Kan J.A.L."/>
        </authorList>
    </citation>
    <scope>NUCLEOTIDE SEQUENCE [LARGE SCALE GENOMIC DNA]</scope>
    <source>
        <strain evidence="2 3">Be9601</strain>
    </source>
</reference>
<dbReference type="EMBL" id="PQXM01000007">
    <property type="protein sequence ID" value="TGO80429.1"/>
    <property type="molecule type" value="Genomic_DNA"/>
</dbReference>
<sequence length="199" mass="21873">MSDSFQTSISDLTGINVPSNNSCEWIFQGDTISMNQYSGDIAEDLASDLVDELSTSCNFAAAKSDKHNKFVNTSARYSFDHHLPDSTCVVSSYADAETFMRPHYIVPSSESMSQSSIFIPTPTTSVDYNGDNNILTRQNDSVGLQHQFAHSIFPTNTNGSTPLDTWVETPERHEQIGLNMSDPTTHPAIQKKGKKIAGE</sequence>
<evidence type="ECO:0000313" key="3">
    <source>
        <dbReference type="Proteomes" id="UP000297229"/>
    </source>
</evidence>
<organism evidence="2 3">
    <name type="scientific">Botrytis elliptica</name>
    <dbReference type="NCBI Taxonomy" id="278938"/>
    <lineage>
        <taxon>Eukaryota</taxon>
        <taxon>Fungi</taxon>
        <taxon>Dikarya</taxon>
        <taxon>Ascomycota</taxon>
        <taxon>Pezizomycotina</taxon>
        <taxon>Leotiomycetes</taxon>
        <taxon>Helotiales</taxon>
        <taxon>Sclerotiniaceae</taxon>
        <taxon>Botrytis</taxon>
    </lineage>
</organism>
<evidence type="ECO:0000256" key="1">
    <source>
        <dbReference type="SAM" id="MobiDB-lite"/>
    </source>
</evidence>
<dbReference type="AlphaFoldDB" id="A0A4Z1K2V1"/>
<keyword evidence="3" id="KW-1185">Reference proteome</keyword>
<protein>
    <submittedName>
        <fullName evidence="2">Uncharacterized protein</fullName>
    </submittedName>
</protein>
<dbReference type="Proteomes" id="UP000297229">
    <property type="component" value="Unassembled WGS sequence"/>
</dbReference>
<proteinExistence type="predicted"/>
<accession>A0A4Z1K2V1</accession>
<evidence type="ECO:0000313" key="2">
    <source>
        <dbReference type="EMBL" id="TGO80429.1"/>
    </source>
</evidence>